<reference evidence="6" key="1">
    <citation type="journal article" date="2019" name="Int. J. Syst. Evol. Microbiol.">
        <title>The Global Catalogue of Microorganisms (GCM) 10K type strain sequencing project: providing services to taxonomists for standard genome sequencing and annotation.</title>
        <authorList>
            <consortium name="The Broad Institute Genomics Platform"/>
            <consortium name="The Broad Institute Genome Sequencing Center for Infectious Disease"/>
            <person name="Wu L."/>
            <person name="Ma J."/>
        </authorList>
    </citation>
    <scope>NUCLEOTIDE SEQUENCE [LARGE SCALE GENOMIC DNA]</scope>
    <source>
        <strain evidence="6">DFY28</strain>
    </source>
</reference>
<evidence type="ECO:0000256" key="3">
    <source>
        <dbReference type="RuleBase" id="RU003476"/>
    </source>
</evidence>
<dbReference type="InterPro" id="IPR000086">
    <property type="entry name" value="NUDIX_hydrolase_dom"/>
</dbReference>
<comment type="cofactor">
    <cofactor evidence="1">
        <name>Mg(2+)</name>
        <dbReference type="ChEBI" id="CHEBI:18420"/>
    </cofactor>
</comment>
<dbReference type="PROSITE" id="PS00893">
    <property type="entry name" value="NUDIX_BOX"/>
    <property type="match status" value="1"/>
</dbReference>
<comment type="similarity">
    <text evidence="3">Belongs to the Nudix hydrolase family.</text>
</comment>
<dbReference type="RefSeq" id="WP_377281377.1">
    <property type="nucleotide sequence ID" value="NZ_JBHRSI010000003.1"/>
</dbReference>
<dbReference type="InterPro" id="IPR015797">
    <property type="entry name" value="NUDIX_hydrolase-like_dom_sf"/>
</dbReference>
<proteinExistence type="inferred from homology"/>
<gene>
    <name evidence="5" type="ORF">ACFSC0_00145</name>
</gene>
<dbReference type="PRINTS" id="PR00502">
    <property type="entry name" value="NUDIXFAMILY"/>
</dbReference>
<accession>A0ABW4MZD5</accession>
<dbReference type="PANTHER" id="PTHR21340:SF0">
    <property type="entry name" value="BIS(5'-NUCLEOSYL)-TETRAPHOSPHATASE [ASYMMETRICAL]"/>
    <property type="match status" value="1"/>
</dbReference>
<protein>
    <submittedName>
        <fullName evidence="5">NUDIX domain-containing protein</fullName>
    </submittedName>
</protein>
<dbReference type="PANTHER" id="PTHR21340">
    <property type="entry name" value="DIADENOSINE 5,5-P1,P4-TETRAPHOSPHATE PYROPHOSPHOHYDROLASE MUTT"/>
    <property type="match status" value="1"/>
</dbReference>
<dbReference type="InterPro" id="IPR020476">
    <property type="entry name" value="Nudix_hydrolase"/>
</dbReference>
<dbReference type="InterPro" id="IPR020084">
    <property type="entry name" value="NUDIX_hydrolase_CS"/>
</dbReference>
<dbReference type="PROSITE" id="PS51462">
    <property type="entry name" value="NUDIX"/>
    <property type="match status" value="1"/>
</dbReference>
<dbReference type="Proteomes" id="UP001597237">
    <property type="component" value="Unassembled WGS sequence"/>
</dbReference>
<dbReference type="Gene3D" id="3.90.79.10">
    <property type="entry name" value="Nucleoside Triphosphate Pyrophosphohydrolase"/>
    <property type="match status" value="1"/>
</dbReference>
<evidence type="ECO:0000256" key="1">
    <source>
        <dbReference type="ARBA" id="ARBA00001946"/>
    </source>
</evidence>
<evidence type="ECO:0000256" key="2">
    <source>
        <dbReference type="ARBA" id="ARBA00022801"/>
    </source>
</evidence>
<dbReference type="InterPro" id="IPR051325">
    <property type="entry name" value="Nudix_hydrolase_domain"/>
</dbReference>
<dbReference type="EMBL" id="JBHUEY010000001">
    <property type="protein sequence ID" value="MFD1781790.1"/>
    <property type="molecule type" value="Genomic_DNA"/>
</dbReference>
<keyword evidence="2 3" id="KW-0378">Hydrolase</keyword>
<comment type="caution">
    <text evidence="5">The sequence shown here is derived from an EMBL/GenBank/DDBJ whole genome shotgun (WGS) entry which is preliminary data.</text>
</comment>
<keyword evidence="6" id="KW-1185">Reference proteome</keyword>
<dbReference type="Pfam" id="PF00293">
    <property type="entry name" value="NUDIX"/>
    <property type="match status" value="1"/>
</dbReference>
<feature type="domain" description="Nudix hydrolase" evidence="4">
    <location>
        <begin position="16"/>
        <end position="148"/>
    </location>
</feature>
<evidence type="ECO:0000313" key="5">
    <source>
        <dbReference type="EMBL" id="MFD1781790.1"/>
    </source>
</evidence>
<evidence type="ECO:0000313" key="6">
    <source>
        <dbReference type="Proteomes" id="UP001597237"/>
    </source>
</evidence>
<sequence length="151" mass="16404">MAVPQFGEPEAGRAHRDRPAAFGIAVDDGKIALVRVEKPGHAPWLDLPGGALDPGEDEAQALVREFGEETGLAIEAGARFAAADQYFVNTDGEAFNNRAGFWTVAAFSEAAGLKIEDDHTLVWLDPHDALKRLRHDAHAWAVAAWLRRVAR</sequence>
<organism evidence="5 6">
    <name type="scientific">Phenylobacterium terrae</name>
    <dbReference type="NCBI Taxonomy" id="2665495"/>
    <lineage>
        <taxon>Bacteria</taxon>
        <taxon>Pseudomonadati</taxon>
        <taxon>Pseudomonadota</taxon>
        <taxon>Alphaproteobacteria</taxon>
        <taxon>Caulobacterales</taxon>
        <taxon>Caulobacteraceae</taxon>
        <taxon>Phenylobacterium</taxon>
    </lineage>
</organism>
<name>A0ABW4MZD5_9CAUL</name>
<dbReference type="SUPFAM" id="SSF55811">
    <property type="entry name" value="Nudix"/>
    <property type="match status" value="1"/>
</dbReference>
<evidence type="ECO:0000259" key="4">
    <source>
        <dbReference type="PROSITE" id="PS51462"/>
    </source>
</evidence>